<dbReference type="KEGG" id="dpx:DAPPUDRAFT_328135"/>
<sequence>MTRSNPTSSCFCAPDSRQRCAVKEIGREYPAAEEAVQRSITWHPVTEDVIIKANGS</sequence>
<accession>E9HD13</accession>
<proteinExistence type="predicted"/>
<dbReference type="AlphaFoldDB" id="E9HD13"/>
<keyword evidence="2" id="KW-1185">Reference proteome</keyword>
<dbReference type="Proteomes" id="UP000000305">
    <property type="component" value="Unassembled WGS sequence"/>
</dbReference>
<organism evidence="1 2">
    <name type="scientific">Daphnia pulex</name>
    <name type="common">Water flea</name>
    <dbReference type="NCBI Taxonomy" id="6669"/>
    <lineage>
        <taxon>Eukaryota</taxon>
        <taxon>Metazoa</taxon>
        <taxon>Ecdysozoa</taxon>
        <taxon>Arthropoda</taxon>
        <taxon>Crustacea</taxon>
        <taxon>Branchiopoda</taxon>
        <taxon>Diplostraca</taxon>
        <taxon>Cladocera</taxon>
        <taxon>Anomopoda</taxon>
        <taxon>Daphniidae</taxon>
        <taxon>Daphnia</taxon>
    </lineage>
</organism>
<name>E9HD13_DAPPU</name>
<gene>
    <name evidence="1" type="ORF">DAPPUDRAFT_328135</name>
</gene>
<evidence type="ECO:0000313" key="2">
    <source>
        <dbReference type="Proteomes" id="UP000000305"/>
    </source>
</evidence>
<dbReference type="EMBL" id="GL732622">
    <property type="protein sequence ID" value="EFX70374.1"/>
    <property type="molecule type" value="Genomic_DNA"/>
</dbReference>
<evidence type="ECO:0000313" key="1">
    <source>
        <dbReference type="EMBL" id="EFX70374.1"/>
    </source>
</evidence>
<reference evidence="1 2" key="1">
    <citation type="journal article" date="2011" name="Science">
        <title>The ecoresponsive genome of Daphnia pulex.</title>
        <authorList>
            <person name="Colbourne J.K."/>
            <person name="Pfrender M.E."/>
            <person name="Gilbert D."/>
            <person name="Thomas W.K."/>
            <person name="Tucker A."/>
            <person name="Oakley T.H."/>
            <person name="Tokishita S."/>
            <person name="Aerts A."/>
            <person name="Arnold G.J."/>
            <person name="Basu M.K."/>
            <person name="Bauer D.J."/>
            <person name="Caceres C.E."/>
            <person name="Carmel L."/>
            <person name="Casola C."/>
            <person name="Choi J.H."/>
            <person name="Detter J.C."/>
            <person name="Dong Q."/>
            <person name="Dusheyko S."/>
            <person name="Eads B.D."/>
            <person name="Frohlich T."/>
            <person name="Geiler-Samerotte K.A."/>
            <person name="Gerlach D."/>
            <person name="Hatcher P."/>
            <person name="Jogdeo S."/>
            <person name="Krijgsveld J."/>
            <person name="Kriventseva E.V."/>
            <person name="Kultz D."/>
            <person name="Laforsch C."/>
            <person name="Lindquist E."/>
            <person name="Lopez J."/>
            <person name="Manak J.R."/>
            <person name="Muller J."/>
            <person name="Pangilinan J."/>
            <person name="Patwardhan R.P."/>
            <person name="Pitluck S."/>
            <person name="Pritham E.J."/>
            <person name="Rechtsteiner A."/>
            <person name="Rho M."/>
            <person name="Rogozin I.B."/>
            <person name="Sakarya O."/>
            <person name="Salamov A."/>
            <person name="Schaack S."/>
            <person name="Shapiro H."/>
            <person name="Shiga Y."/>
            <person name="Skalitzky C."/>
            <person name="Smith Z."/>
            <person name="Souvorov A."/>
            <person name="Sung W."/>
            <person name="Tang Z."/>
            <person name="Tsuchiya D."/>
            <person name="Tu H."/>
            <person name="Vos H."/>
            <person name="Wang M."/>
            <person name="Wolf Y.I."/>
            <person name="Yamagata H."/>
            <person name="Yamada T."/>
            <person name="Ye Y."/>
            <person name="Shaw J.R."/>
            <person name="Andrews J."/>
            <person name="Crease T.J."/>
            <person name="Tang H."/>
            <person name="Lucas S.M."/>
            <person name="Robertson H.M."/>
            <person name="Bork P."/>
            <person name="Koonin E.V."/>
            <person name="Zdobnov E.M."/>
            <person name="Grigoriev I.V."/>
            <person name="Lynch M."/>
            <person name="Boore J.L."/>
        </authorList>
    </citation>
    <scope>NUCLEOTIDE SEQUENCE [LARGE SCALE GENOMIC DNA]</scope>
</reference>
<dbReference type="InParanoid" id="E9HD13"/>
<protein>
    <submittedName>
        <fullName evidence="1">Uncharacterized protein</fullName>
    </submittedName>
</protein>
<dbReference type="HOGENOM" id="CLU_3016267_0_0_1"/>